<feature type="transmembrane region" description="Helical" evidence="1">
    <location>
        <begin position="194"/>
        <end position="215"/>
    </location>
</feature>
<feature type="transmembrane region" description="Helical" evidence="1">
    <location>
        <begin position="411"/>
        <end position="430"/>
    </location>
</feature>
<feature type="transmembrane region" description="Helical" evidence="1">
    <location>
        <begin position="312"/>
        <end position="332"/>
    </location>
</feature>
<proteinExistence type="predicted"/>
<dbReference type="EMBL" id="CAESAN010000031">
    <property type="protein sequence ID" value="CAB4340369.1"/>
    <property type="molecule type" value="Genomic_DNA"/>
</dbReference>
<organism evidence="2">
    <name type="scientific">freshwater metagenome</name>
    <dbReference type="NCBI Taxonomy" id="449393"/>
    <lineage>
        <taxon>unclassified sequences</taxon>
        <taxon>metagenomes</taxon>
        <taxon>ecological metagenomes</taxon>
    </lineage>
</organism>
<accession>A0A6J5ZHR8</accession>
<keyword evidence="1" id="KW-0472">Membrane</keyword>
<feature type="transmembrane region" description="Helical" evidence="1">
    <location>
        <begin position="353"/>
        <end position="375"/>
    </location>
</feature>
<evidence type="ECO:0000313" key="2">
    <source>
        <dbReference type="EMBL" id="CAB4340369.1"/>
    </source>
</evidence>
<name>A0A6J5ZHR8_9ZZZZ</name>
<feature type="transmembrane region" description="Helical" evidence="1">
    <location>
        <begin position="450"/>
        <end position="471"/>
    </location>
</feature>
<evidence type="ECO:0000256" key="1">
    <source>
        <dbReference type="SAM" id="Phobius"/>
    </source>
</evidence>
<feature type="transmembrane region" description="Helical" evidence="1">
    <location>
        <begin position="81"/>
        <end position="101"/>
    </location>
</feature>
<reference evidence="2" key="1">
    <citation type="submission" date="2020-05" db="EMBL/GenBank/DDBJ databases">
        <authorList>
            <person name="Chiriac C."/>
            <person name="Salcher M."/>
            <person name="Ghai R."/>
            <person name="Kavagutti S V."/>
        </authorList>
    </citation>
    <scope>NUCLEOTIDE SEQUENCE</scope>
</reference>
<keyword evidence="1" id="KW-0812">Transmembrane</keyword>
<dbReference type="AlphaFoldDB" id="A0A6J5ZHR8"/>
<keyword evidence="1" id="KW-1133">Transmembrane helix</keyword>
<gene>
    <name evidence="2" type="ORF">UFOPK3547_00520</name>
</gene>
<protein>
    <submittedName>
        <fullName evidence="2">Unannotated protein</fullName>
    </submittedName>
</protein>
<feature type="transmembrane region" description="Helical" evidence="1">
    <location>
        <begin position="170"/>
        <end position="188"/>
    </location>
</feature>
<feature type="transmembrane region" description="Helical" evidence="1">
    <location>
        <begin position="38"/>
        <end position="60"/>
    </location>
</feature>
<feature type="transmembrane region" description="Helical" evidence="1">
    <location>
        <begin position="113"/>
        <end position="136"/>
    </location>
</feature>
<sequence length="472" mass="49538">MYRIRLAAPAALLAALVLPAQAAAHGIGQRADLPIPVWLFAWAAALVLVASFVALTVLWPKPVIAGLKERLLGRAPLALEMLAGLLGVCGFAVIVYAGLAGSQTPTANLAPTAIFVLVWVGIPFLSVVFGDVFNVISPWRAVGRGLGWAISRISGGLPAPMAYPERLGRWPAALTIFAFAWIELVWSGRESPSSLAIAALLYAAIMLIGMSCFGAEKWCRNADGFGVAFSLFALLAPLDWEGRRCSLRAPIVGALKMPQVPGSVAVVCVMIGSTSFDGFSQGAIWTGAGGLAQSLTDSFSSAGFSDATSVELAYTVGLLLIVALVSGLYRLAVIGMCRTGAGKPPVDELARSFAHTLIPIAFAYIVAHYFSLLLFQGQAAVFLVSDPLGDGSDIFGTSTSAIDYSLLGANAIWYVQVAALVIGHVAGLVLAHDRALATWADPRVAVRSQYWMLTVMVAFTCIGLWLLSAAAS</sequence>